<accession>A0A1J4P4N1</accession>
<feature type="region of interest" description="Disordered" evidence="1">
    <location>
        <begin position="59"/>
        <end position="100"/>
    </location>
</feature>
<dbReference type="InterPro" id="IPR006311">
    <property type="entry name" value="TAT_signal"/>
</dbReference>
<dbReference type="Proteomes" id="UP000034196">
    <property type="component" value="Unassembled WGS sequence"/>
</dbReference>
<name>A0A1J4P4N1_9ACTN</name>
<keyword evidence="4" id="KW-1185">Reference proteome</keyword>
<evidence type="ECO:0008006" key="5">
    <source>
        <dbReference type="Google" id="ProtNLM"/>
    </source>
</evidence>
<dbReference type="OrthoDB" id="3883291at2"/>
<evidence type="ECO:0000256" key="1">
    <source>
        <dbReference type="SAM" id="MobiDB-lite"/>
    </source>
</evidence>
<evidence type="ECO:0000313" key="4">
    <source>
        <dbReference type="Proteomes" id="UP000034196"/>
    </source>
</evidence>
<feature type="signal peptide" evidence="2">
    <location>
        <begin position="1"/>
        <end position="31"/>
    </location>
</feature>
<protein>
    <recommendedName>
        <fullName evidence="5">VCBS repeat-containing protein</fullName>
    </recommendedName>
</protein>
<proteinExistence type="predicted"/>
<sequence length="966" mass="100821">MRDRASRRALRLASMLVAAGLAMSFAPQALAADTDSTGMKLTSAEGKALAERVQTDVYGDDAQDAATGSSDTSSDDSASDGSASDGSSTDAASKITTTRTSKVEGVRGYGTTIPVGNKKGDYFTLHSLGHVSRTAADGTEQWSRDSASLYSDWGVKFLRAWDTEFYPPRIVMGFNAVGPFTANSGQGYDTGDLTGDGVPDVVFSANLGFSPAVGVDLPNSTLTRGTIVTVLDGATGKTLYSKVYAYASLVKVVDGALLVGDAPSLNGTTTGSAKLTSTRFSYEDGALTPSSTWSYDTGTTAYSNWAAVQDLGDGRAAVSWDVEKSDTNGSEGHTVVVDMNDGSVVWKADSSLYSRHLGLDTGRDQLVAVEQSDYTDGVRYEVVAYDLDNGRRTTLSSRVNVLPTAFTVGDLTSDTGDEYVVSESSLTDDLFVNASTIRVLSGDDPETALWQSTTKRGADNGADGPSTWKLEVTGNKLVAAGEDDTDLGKAENAGGRYATLSVFTAKGKVAWQTKGATASPVFADVYKDTGGKHIRVVDTDQNVRTYGLTDGTQEQLTPLQGDIAYAQTLDVDGDKKDDLVEGGQSNGIWAYKGTSLVDGKPQVLWKATLPGAVHAIETADVTGDKTPEIVVAADSAVVVLDSATGATLATIDGGGQYVRSVVLGDVDGNGKADILVPTDSLHVYKGNGKALWSYSAPASAGDVLFGDPSVSGGKVYTQYTSADALDLDTPVNKALQLDGATGAVGWDAAPEVPAGALSGIRGGYLDNATYTSTSIPYADGNAVVYTWLVDEQIRNTNVVGTENYVEIRDGRTGKVVHQQTTGGLWTHSNYFDVNGSLAEAGTASVYGFGADGADTRVIFTPTTHNAGLVTGPGGQQVGITGSEGGIYLWDKSELLGDDAYPAYLGKTATEGGARNYTTGDFDGDGVDEIVTLNFDDRGTNEMAESLGGGYLIANSSIHEVSTYKLS</sequence>
<comment type="caution">
    <text evidence="3">The sequence shown here is derived from an EMBL/GenBank/DDBJ whole genome shotgun (WGS) entry which is preliminary data.</text>
</comment>
<feature type="compositionally biased region" description="Low complexity" evidence="1">
    <location>
        <begin position="79"/>
        <end position="93"/>
    </location>
</feature>
<dbReference type="InterPro" id="IPR011048">
    <property type="entry name" value="Haem_d1_sf"/>
</dbReference>
<dbReference type="EMBL" id="LAVA02000016">
    <property type="protein sequence ID" value="OIJ68429.1"/>
    <property type="molecule type" value="Genomic_DNA"/>
</dbReference>
<dbReference type="SUPFAM" id="SSF51004">
    <property type="entry name" value="C-terminal (heme d1) domain of cytochrome cd1-nitrite reductase"/>
    <property type="match status" value="1"/>
</dbReference>
<dbReference type="STRING" id="1428628.WN71_008395"/>
<evidence type="ECO:0000256" key="2">
    <source>
        <dbReference type="SAM" id="SignalP"/>
    </source>
</evidence>
<gene>
    <name evidence="3" type="ORF">WN71_008395</name>
</gene>
<feature type="chain" id="PRO_5009631558" description="VCBS repeat-containing protein" evidence="2">
    <location>
        <begin position="32"/>
        <end position="966"/>
    </location>
</feature>
<dbReference type="AlphaFoldDB" id="A0A1J4P4N1"/>
<dbReference type="PROSITE" id="PS51318">
    <property type="entry name" value="TAT"/>
    <property type="match status" value="1"/>
</dbReference>
<keyword evidence="2" id="KW-0732">Signal</keyword>
<dbReference type="InterPro" id="IPR013517">
    <property type="entry name" value="FG-GAP"/>
</dbReference>
<dbReference type="Pfam" id="PF13517">
    <property type="entry name" value="FG-GAP_3"/>
    <property type="match status" value="1"/>
</dbReference>
<dbReference type="RefSeq" id="WP_046582094.1">
    <property type="nucleotide sequence ID" value="NZ_LAVA02000016.1"/>
</dbReference>
<reference evidence="3" key="1">
    <citation type="submission" date="2016-10" db="EMBL/GenBank/DDBJ databases">
        <title>Genome sequence of Streptomyces mangrovisoli MUSC 149.</title>
        <authorList>
            <person name="Lee L.-H."/>
            <person name="Ser H.-L."/>
        </authorList>
    </citation>
    <scope>NUCLEOTIDE SEQUENCE [LARGE SCALE GENOMIC DNA]</scope>
    <source>
        <strain evidence="3">MUSC 149</strain>
    </source>
</reference>
<evidence type="ECO:0000313" key="3">
    <source>
        <dbReference type="EMBL" id="OIJ68429.1"/>
    </source>
</evidence>
<organism evidence="3 4">
    <name type="scientific">Streptomyces mangrovisoli</name>
    <dbReference type="NCBI Taxonomy" id="1428628"/>
    <lineage>
        <taxon>Bacteria</taxon>
        <taxon>Bacillati</taxon>
        <taxon>Actinomycetota</taxon>
        <taxon>Actinomycetes</taxon>
        <taxon>Kitasatosporales</taxon>
        <taxon>Streptomycetaceae</taxon>
        <taxon>Streptomyces</taxon>
    </lineage>
</organism>